<dbReference type="Proteomes" id="UP000772434">
    <property type="component" value="Unassembled WGS sequence"/>
</dbReference>
<evidence type="ECO:0000313" key="2">
    <source>
        <dbReference type="EMBL" id="KAF9076858.1"/>
    </source>
</evidence>
<dbReference type="EMBL" id="JADNRY010000005">
    <property type="protein sequence ID" value="KAF9076858.1"/>
    <property type="molecule type" value="Genomic_DNA"/>
</dbReference>
<accession>A0A9P5Q8Z5</accession>
<gene>
    <name evidence="2" type="ORF">BDP27DRAFT_1209316</name>
</gene>
<comment type="caution">
    <text evidence="2">The sequence shown here is derived from an EMBL/GenBank/DDBJ whole genome shotgun (WGS) entry which is preliminary data.</text>
</comment>
<sequence>MPGSYEPFPTSLVWLHYLSLFTSITIAVTSLFDYGTLSFYMNPITGLLTIFFHVPLIFLAHNRPGTKGMISIEAAVLACLLSLGWLACFIVMVLISKGSLGTVDPFGLNETISTYAVSITQRLQFIGTPLEFGLLGDIAIRSTWARRAAFYDDCEEKVYTP</sequence>
<keyword evidence="3" id="KW-1185">Reference proteome</keyword>
<organism evidence="2 3">
    <name type="scientific">Rhodocollybia butyracea</name>
    <dbReference type="NCBI Taxonomy" id="206335"/>
    <lineage>
        <taxon>Eukaryota</taxon>
        <taxon>Fungi</taxon>
        <taxon>Dikarya</taxon>
        <taxon>Basidiomycota</taxon>
        <taxon>Agaricomycotina</taxon>
        <taxon>Agaricomycetes</taxon>
        <taxon>Agaricomycetidae</taxon>
        <taxon>Agaricales</taxon>
        <taxon>Marasmiineae</taxon>
        <taxon>Omphalotaceae</taxon>
        <taxon>Rhodocollybia</taxon>
    </lineage>
</organism>
<keyword evidence="1" id="KW-1133">Transmembrane helix</keyword>
<keyword evidence="1" id="KW-0472">Membrane</keyword>
<dbReference type="AlphaFoldDB" id="A0A9P5Q8Z5"/>
<evidence type="ECO:0000313" key="3">
    <source>
        <dbReference type="Proteomes" id="UP000772434"/>
    </source>
</evidence>
<keyword evidence="1" id="KW-0812">Transmembrane</keyword>
<name>A0A9P5Q8Z5_9AGAR</name>
<protein>
    <submittedName>
        <fullName evidence="2">Uncharacterized protein</fullName>
    </submittedName>
</protein>
<feature type="transmembrane region" description="Helical" evidence="1">
    <location>
        <begin position="72"/>
        <end position="95"/>
    </location>
</feature>
<proteinExistence type="predicted"/>
<evidence type="ECO:0000256" key="1">
    <source>
        <dbReference type="SAM" id="Phobius"/>
    </source>
</evidence>
<dbReference type="OrthoDB" id="3196762at2759"/>
<feature type="transmembrane region" description="Helical" evidence="1">
    <location>
        <begin position="38"/>
        <end position="60"/>
    </location>
</feature>
<feature type="transmembrane region" description="Helical" evidence="1">
    <location>
        <begin position="12"/>
        <end position="32"/>
    </location>
</feature>
<reference evidence="2" key="1">
    <citation type="submission" date="2020-11" db="EMBL/GenBank/DDBJ databases">
        <authorList>
            <consortium name="DOE Joint Genome Institute"/>
            <person name="Ahrendt S."/>
            <person name="Riley R."/>
            <person name="Andreopoulos W."/>
            <person name="Labutti K."/>
            <person name="Pangilinan J."/>
            <person name="Ruiz-Duenas F.J."/>
            <person name="Barrasa J.M."/>
            <person name="Sanchez-Garcia M."/>
            <person name="Camarero S."/>
            <person name="Miyauchi S."/>
            <person name="Serrano A."/>
            <person name="Linde D."/>
            <person name="Babiker R."/>
            <person name="Drula E."/>
            <person name="Ayuso-Fernandez I."/>
            <person name="Pacheco R."/>
            <person name="Padilla G."/>
            <person name="Ferreira P."/>
            <person name="Barriuso J."/>
            <person name="Kellner H."/>
            <person name="Castanera R."/>
            <person name="Alfaro M."/>
            <person name="Ramirez L."/>
            <person name="Pisabarro A.G."/>
            <person name="Kuo A."/>
            <person name="Tritt A."/>
            <person name="Lipzen A."/>
            <person name="He G."/>
            <person name="Yan M."/>
            <person name="Ng V."/>
            <person name="Cullen D."/>
            <person name="Martin F."/>
            <person name="Rosso M.-N."/>
            <person name="Henrissat B."/>
            <person name="Hibbett D."/>
            <person name="Martinez A.T."/>
            <person name="Grigoriev I.V."/>
        </authorList>
    </citation>
    <scope>NUCLEOTIDE SEQUENCE</scope>
    <source>
        <strain evidence="2">AH 40177</strain>
    </source>
</reference>